<sequence>QNPCEVDNGGCEHLCEVIRPGRHQCKCLSGYTLASDQKKCQAQNPCSVSNGGCQHECTNRNGKAECRCYSGFDVSPSDPRSCVDINECDKNGGRGPCDHICKNVHGAYSCECNPGWQIGTDGHTCYRIEIEVHDPCQVSNGNCDHICGVNQFGAILCSCRTGFALATLTNAPRALTAVSTPVRTPSDPTSAPAIPVFDPLHRRCSGGPSCNCTDIDECQDRQGGCQQRCVNTAGSFACECLPGYRLLPDGRSCTVCKPGTFGAACEFACASCRNGGACNMEQNGCDCASGWTGVICNITCPTGKFGKGCAQNCRCQNGGECDPATGACTCPPGVTGDRCQHGCPPGFYGVDCDRRCESDCGGGGPGGGYCRRSDGVCVCPAGRFGDRCSRTCPRDTWGPGCQRRCDCPSINADSCDPVTGRCRCKPGYKLPDCRARCEAGFYGLDCALVCRCPAGTKCDHRQGQCLAECPPGRHGERCERQCLRGRWGPNCANKCQCQNGADCEPRTGKCICQSGWFGDRCEQSCPRGRYGIDCMNECQCSGSGSGCDPITGRCHCRAGYAGERCEKGCPAGRWGENCEQKCSCLNSASCSPDTGDYGPGCKSICACRNGATCDHVSGACVCPPGWLGPTCSQPCPDGFYGRDCLQRCNCSSKSTVCDPTNGDCACPAGWQGSDCKQPCPAGSWGPRCAHRCRCSRAGSAGPGNECARDTGACACRPGYAGARCETRCPAGRFGPDCRLACACLNGGVCSADSGVCRCPAGWRGRHCELACLQGSWGPGSCSRACPAQCPTDCDPITGACRCPPGRLGPVCQLACPAGRFGANCTSACRCRNGGRCEPSSGRCLCEAGWRGPACELPCPWGRHGVNCSQSCRCPGGQPCDHRTGACQCSAGWTGLSCSRPCPEGTYGPGCAQACNCTASSGQLCDPATGQCSCRPGRSGANCSSPCPAGRFGPNCTQTCRCGAAGADCDPATGACHCPAGWHGAACKRPCPAGRYGVGCASRCDCSGAGSGDACDPRRLPLPARFQRRPLLGAVPDWLARAALLEAVSLRRRQQLGGSLRSITGECRCPAGFTGDRCQNRCPSGLYGPGCSVPCACAPGASCDHVTGVCSCPAGALPPDCSQPCPAGWFGAGCGRPCNCVASSSDACDPVTGQCRCRPGYYGNRCELACPSGRWGRGCSRHCGSGCSHCNPIDGRCDCPLGWTGKSCEKECPPGRYGADCAHQCECADGVPCQAQTGRCECPKHRIGSKCELSRAMSWILYLAFEDNFGIEWTGCYWIFDWNLWNRGIWEWIDPPWFIAVQVLCGLAFISHCVSLVCILFHFLLVGNRHAESSICLGTQAIAALFLLVGLIVFGVKVDDRDWMPRPDHNHLSWSFAFAVLSCFISAISCVFLYFVSNSDEQVERRQYAAVTGHGSQAYAYGQAPSRPPTMSAAGSVYAAGTSRQQQQQPYTMCHGYRHGVPQAVEFANNKFHEATVAAQQVNSMVAVVRHHHLAAGVAGHSVGRSSPSIQRRFGLKLEHQLSPRQQHRRLGEGSNPLRQHRGYSGSQPVHGSSRFSCHSNGTAGRLLMPARQPYGDQLVAGGAVPAHLLVRVIRALECLVLPDQLVALAGGQVLVSFTLVRLARNQLDRASAVDWCSGWLQAGQHRRSPSLAHDSKQPVHNIGVLEHVEQAGNALPSGLIAQYLAQLCGHAAKQFGPAEQSALVSTLANCTILLLTRSPSSARTSLLSTAAMPFRMSLFRSRTSKISSITSRRMRSGTFSWSAREPGAHLWHLQAQILCCVYCDSYLSKGGSPGRGPGHPEQQVPLDAVNDVLRALAHHSQWRRQSGAAGSPAEGAGDAKAAGSASEGAGTQTAWRQEFIKHGTSAQLCLSLADQIRIHIVSKGILCRKMQMAQRFAGFYQSRAKLVELRIAPVDVPLVVRRITPGLSSGSRSAPPAPPPPPLPPPPAESKYMANIEAACSDMLARRLAASRPALPAGDSKKCEMGFESHLFNSLLSIVQMLLPIPMNHSANASTLSTLSAAMIDAERGTEHGTDLGEAKQTAGTEADEANSAIIKPSTLSAFSFDVALPRRRCRRPADLAAERPWLSTKDPPPYAAFYADQPGGGAATFGFFTSTAAAAAAAKSRIPTAPFMTAAASSDNIAQRIRHNVLGHMTQMCLHSGSFGRVEQLLADFADPRFAHGRAGHGTHGVPGSLVRVLLRGNKGQGGALLTSPGSPTNPMHVGLSGRWQLEVDHVAN</sequence>
<dbReference type="InterPro" id="IPR000152">
    <property type="entry name" value="EGF-type_Asp/Asn_hydroxyl_site"/>
</dbReference>
<dbReference type="Pfam" id="PF13903">
    <property type="entry name" value="Claudin_2"/>
    <property type="match status" value="1"/>
</dbReference>
<evidence type="ECO:0000256" key="5">
    <source>
        <dbReference type="ARBA" id="ARBA00022737"/>
    </source>
</evidence>
<evidence type="ECO:0000256" key="11">
    <source>
        <dbReference type="SAM" id="Phobius"/>
    </source>
</evidence>
<feature type="disulfide bond" evidence="9">
    <location>
        <begin position="330"/>
        <end position="339"/>
    </location>
</feature>
<dbReference type="CDD" id="cd00055">
    <property type="entry name" value="EGF_Lam"/>
    <property type="match status" value="6"/>
</dbReference>
<evidence type="ECO:0000256" key="2">
    <source>
        <dbReference type="ARBA" id="ARBA00022536"/>
    </source>
</evidence>
<accession>A0A1I8HPL9</accession>
<dbReference type="PANTHER" id="PTHR24035">
    <property type="entry name" value="MULTIPLE EPIDERMAL GROWTH FACTOR-LIKE DOMAINS PROTEIN"/>
    <property type="match status" value="1"/>
</dbReference>
<dbReference type="GO" id="GO:0005509">
    <property type="term" value="F:calcium ion binding"/>
    <property type="evidence" value="ECO:0007669"/>
    <property type="project" value="InterPro"/>
</dbReference>
<dbReference type="PROSITE" id="PS01186">
    <property type="entry name" value="EGF_2"/>
    <property type="match status" value="2"/>
</dbReference>
<feature type="domain" description="EGF-like" evidence="12">
    <location>
        <begin position="492"/>
        <end position="522"/>
    </location>
</feature>
<dbReference type="SMART" id="SM00179">
    <property type="entry name" value="EGF_CA"/>
    <property type="match status" value="4"/>
</dbReference>
<dbReference type="GO" id="GO:0016020">
    <property type="term" value="C:membrane"/>
    <property type="evidence" value="ECO:0007669"/>
    <property type="project" value="UniProtKB-SubCell"/>
</dbReference>
<feature type="transmembrane region" description="Helical" evidence="11">
    <location>
        <begin position="1375"/>
        <end position="1395"/>
    </location>
</feature>
<keyword evidence="4" id="KW-0732">Signal</keyword>
<keyword evidence="13" id="KW-1185">Reference proteome</keyword>
<feature type="domain" description="EGF-like" evidence="12">
    <location>
        <begin position="733"/>
        <end position="768"/>
    </location>
</feature>
<dbReference type="Gene3D" id="2.170.300.10">
    <property type="entry name" value="Tie2 ligand-binding domain superfamily"/>
    <property type="match status" value="9"/>
</dbReference>
<dbReference type="WBParaSite" id="maker-uti_cns_0007356-snap-gene-0.5-mRNA-1">
    <property type="protein sequence ID" value="maker-uti_cns_0007356-snap-gene-0.5-mRNA-1"/>
    <property type="gene ID" value="maker-uti_cns_0007356-snap-gene-0.5"/>
</dbReference>
<comment type="subcellular location">
    <subcellularLocation>
        <location evidence="1">Membrane</location>
        <topology evidence="1">Multi-pass membrane protein</topology>
    </subcellularLocation>
</comment>
<dbReference type="PROSITE" id="PS01187">
    <property type="entry name" value="EGF_CA"/>
    <property type="match status" value="2"/>
</dbReference>
<keyword evidence="5" id="KW-0677">Repeat</keyword>
<keyword evidence="7 11" id="KW-0472">Membrane</keyword>
<name>A0A1I8HPL9_9PLAT</name>
<feature type="domain" description="EGF-like" evidence="12">
    <location>
        <begin position="84"/>
        <end position="126"/>
    </location>
</feature>
<dbReference type="InterPro" id="IPR002049">
    <property type="entry name" value="LE_dom"/>
</dbReference>
<feature type="disulfide bond" evidence="9">
    <location>
        <begin position="845"/>
        <end position="854"/>
    </location>
</feature>
<reference evidence="14" key="1">
    <citation type="submission" date="2016-11" db="UniProtKB">
        <authorList>
            <consortium name="WormBaseParasite"/>
        </authorList>
    </citation>
    <scope>IDENTIFICATION</scope>
</reference>
<keyword evidence="6 11" id="KW-1133">Transmembrane helix</keyword>
<evidence type="ECO:0000256" key="9">
    <source>
        <dbReference type="PROSITE-ProRule" id="PRU00076"/>
    </source>
</evidence>
<feature type="disulfide bond" evidence="9">
    <location>
        <begin position="622"/>
        <end position="631"/>
    </location>
</feature>
<dbReference type="PROSITE" id="PS00022">
    <property type="entry name" value="EGF_1"/>
    <property type="match status" value="11"/>
</dbReference>
<evidence type="ECO:0000313" key="13">
    <source>
        <dbReference type="Proteomes" id="UP000095280"/>
    </source>
</evidence>
<comment type="caution">
    <text evidence="9">Lacks conserved residue(s) required for the propagation of feature annotation.</text>
</comment>
<keyword evidence="2 9" id="KW-0245">EGF-like domain</keyword>
<dbReference type="InterPro" id="IPR004031">
    <property type="entry name" value="PMP22/EMP/MP20/Claudin"/>
</dbReference>
<feature type="transmembrane region" description="Helical" evidence="11">
    <location>
        <begin position="1296"/>
        <end position="1324"/>
    </location>
</feature>
<dbReference type="InterPro" id="IPR018097">
    <property type="entry name" value="EGF_Ca-bd_CS"/>
</dbReference>
<feature type="region of interest" description="Disordered" evidence="10">
    <location>
        <begin position="1522"/>
        <end position="1555"/>
    </location>
</feature>
<evidence type="ECO:0000256" key="6">
    <source>
        <dbReference type="ARBA" id="ARBA00022989"/>
    </source>
</evidence>
<dbReference type="InterPro" id="IPR009030">
    <property type="entry name" value="Growth_fac_rcpt_cys_sf"/>
</dbReference>
<feature type="domain" description="EGF-like" evidence="12">
    <location>
        <begin position="214"/>
        <end position="254"/>
    </location>
</feature>
<dbReference type="PROSITE" id="PS00010">
    <property type="entry name" value="ASX_HYDROXYL"/>
    <property type="match status" value="2"/>
</dbReference>
<feature type="domain" description="EGF-like" evidence="12">
    <location>
        <begin position="305"/>
        <end position="340"/>
    </location>
</feature>
<evidence type="ECO:0000256" key="4">
    <source>
        <dbReference type="ARBA" id="ARBA00022729"/>
    </source>
</evidence>
<feature type="disulfide bond" evidence="9">
    <location>
        <begin position="512"/>
        <end position="521"/>
    </location>
</feature>
<proteinExistence type="predicted"/>
<dbReference type="Proteomes" id="UP000095280">
    <property type="component" value="Unplaced"/>
</dbReference>
<feature type="compositionally biased region" description="Polar residues" evidence="10">
    <location>
        <begin position="1544"/>
        <end position="1555"/>
    </location>
</feature>
<dbReference type="SUPFAM" id="SSF57184">
    <property type="entry name" value="Growth factor receptor domain"/>
    <property type="match status" value="1"/>
</dbReference>
<dbReference type="PROSITE" id="PS50026">
    <property type="entry name" value="EGF_3"/>
    <property type="match status" value="7"/>
</dbReference>
<evidence type="ECO:0000256" key="8">
    <source>
        <dbReference type="ARBA" id="ARBA00023157"/>
    </source>
</evidence>
<dbReference type="InterPro" id="IPR049883">
    <property type="entry name" value="NOTCH1_EGF-like"/>
</dbReference>
<keyword evidence="8 9" id="KW-1015">Disulfide bond</keyword>
<protein>
    <submittedName>
        <fullName evidence="14">Multiple epidermal growth factor-like domains protein 6</fullName>
    </submittedName>
</protein>
<feature type="region of interest" description="Disordered" evidence="10">
    <location>
        <begin position="1823"/>
        <end position="1850"/>
    </location>
</feature>
<dbReference type="InterPro" id="IPR000742">
    <property type="entry name" value="EGF"/>
</dbReference>
<feature type="compositionally biased region" description="Low complexity" evidence="10">
    <location>
        <begin position="1827"/>
        <end position="1850"/>
    </location>
</feature>
<evidence type="ECO:0000256" key="1">
    <source>
        <dbReference type="ARBA" id="ARBA00004141"/>
    </source>
</evidence>
<dbReference type="Pfam" id="PF14670">
    <property type="entry name" value="FXa_inhibition"/>
    <property type="match status" value="2"/>
</dbReference>
<dbReference type="FunFam" id="2.10.25.10:FF:000010">
    <property type="entry name" value="Pro-epidermal growth factor"/>
    <property type="match status" value="1"/>
</dbReference>
<evidence type="ECO:0000259" key="12">
    <source>
        <dbReference type="PROSITE" id="PS50026"/>
    </source>
</evidence>
<dbReference type="PRINTS" id="PR00011">
    <property type="entry name" value="EGFLAMININ"/>
</dbReference>
<dbReference type="Pfam" id="PF07645">
    <property type="entry name" value="EGF_CA"/>
    <property type="match status" value="1"/>
</dbReference>
<dbReference type="Gene3D" id="2.10.25.10">
    <property type="entry name" value="Laminin"/>
    <property type="match status" value="5"/>
</dbReference>
<organism evidence="13 14">
    <name type="scientific">Macrostomum lignano</name>
    <dbReference type="NCBI Taxonomy" id="282301"/>
    <lineage>
        <taxon>Eukaryota</taxon>
        <taxon>Metazoa</taxon>
        <taxon>Spiralia</taxon>
        <taxon>Lophotrochozoa</taxon>
        <taxon>Platyhelminthes</taxon>
        <taxon>Rhabditophora</taxon>
        <taxon>Macrostomorpha</taxon>
        <taxon>Macrostomida</taxon>
        <taxon>Macrostomidae</taxon>
        <taxon>Macrostomum</taxon>
    </lineage>
</organism>
<feature type="disulfide bond" evidence="9">
    <location>
        <begin position="758"/>
        <end position="767"/>
    </location>
</feature>
<evidence type="ECO:0000256" key="10">
    <source>
        <dbReference type="SAM" id="MobiDB-lite"/>
    </source>
</evidence>
<feature type="transmembrane region" description="Helical" evidence="11">
    <location>
        <begin position="1336"/>
        <end position="1355"/>
    </location>
</feature>
<evidence type="ECO:0000313" key="14">
    <source>
        <dbReference type="WBParaSite" id="maker-uti_cns_0007356-snap-gene-0.5-mRNA-1"/>
    </source>
</evidence>
<dbReference type="InterPro" id="IPR052108">
    <property type="entry name" value="MEGF/SIB"/>
</dbReference>
<dbReference type="Pfam" id="PF00053">
    <property type="entry name" value="EGF_laminin"/>
    <property type="match status" value="7"/>
</dbReference>
<dbReference type="PANTHER" id="PTHR24035:SF141">
    <property type="entry name" value="MULTIPLE EPIDERMAL GROWTH FACTOR-LIKE DOMAINS PROTEIN 6"/>
    <property type="match status" value="1"/>
</dbReference>
<feature type="region of interest" description="Disordered" evidence="10">
    <location>
        <begin position="1927"/>
        <end position="1950"/>
    </location>
</feature>
<dbReference type="FunFam" id="2.170.300.10:FF:000041">
    <property type="entry name" value="Tyrosine protein kinase receptor tie-1, putative"/>
    <property type="match status" value="6"/>
</dbReference>
<dbReference type="SUPFAM" id="SSF57196">
    <property type="entry name" value="EGF/Laminin"/>
    <property type="match status" value="1"/>
</dbReference>
<dbReference type="SMART" id="SM00180">
    <property type="entry name" value="EGF_Lam"/>
    <property type="match status" value="19"/>
</dbReference>
<keyword evidence="3 11" id="KW-0812">Transmembrane</keyword>
<feature type="domain" description="EGF-like" evidence="12">
    <location>
        <begin position="597"/>
        <end position="632"/>
    </location>
</feature>
<evidence type="ECO:0000256" key="7">
    <source>
        <dbReference type="ARBA" id="ARBA00023136"/>
    </source>
</evidence>
<dbReference type="InterPro" id="IPR001881">
    <property type="entry name" value="EGF-like_Ca-bd_dom"/>
</dbReference>
<evidence type="ECO:0000256" key="3">
    <source>
        <dbReference type="ARBA" id="ARBA00022692"/>
    </source>
</evidence>
<feature type="domain" description="EGF-like" evidence="12">
    <location>
        <begin position="820"/>
        <end position="855"/>
    </location>
</feature>
<dbReference type="SMART" id="SM00181">
    <property type="entry name" value="EGF"/>
    <property type="match status" value="26"/>
</dbReference>
<dbReference type="Gene3D" id="1.20.140.150">
    <property type="match status" value="1"/>
</dbReference>
<feature type="compositionally biased region" description="Pro residues" evidence="10">
    <location>
        <begin position="1935"/>
        <end position="1948"/>
    </location>
</feature>